<dbReference type="PANTHER" id="PTHR32194:SF2">
    <property type="entry name" value="PROTEASOME SUBUNIT BETA TYPE-1"/>
    <property type="match status" value="1"/>
</dbReference>
<dbReference type="SMR" id="A0A504XH29"/>
<dbReference type="VEuPathDB" id="TriTrypDB:LDHU3_36.0460"/>
<dbReference type="GO" id="GO:0010498">
    <property type="term" value="P:proteasomal protein catabolic process"/>
    <property type="evidence" value="ECO:0007669"/>
    <property type="project" value="InterPro"/>
</dbReference>
<comment type="caution">
    <text evidence="5">The sequence shown here is derived from an EMBL/GenBank/DDBJ whole genome shotgun (WGS) entry which is preliminary data.</text>
</comment>
<organism evidence="5 6">
    <name type="scientific">Leishmania donovani</name>
    <dbReference type="NCBI Taxonomy" id="5661"/>
    <lineage>
        <taxon>Eukaryota</taxon>
        <taxon>Discoba</taxon>
        <taxon>Euglenozoa</taxon>
        <taxon>Kinetoplastea</taxon>
        <taxon>Metakinetoplastina</taxon>
        <taxon>Trypanosomatida</taxon>
        <taxon>Trypanosomatidae</taxon>
        <taxon>Leishmaniinae</taxon>
        <taxon>Leishmania</taxon>
    </lineage>
</organism>
<name>A0A504XH29_LEIDO</name>
<keyword evidence="2" id="KW-0963">Cytoplasm</keyword>
<dbReference type="InterPro" id="IPR001353">
    <property type="entry name" value="Proteasome_sua/b"/>
</dbReference>
<dbReference type="InterPro" id="IPR036770">
    <property type="entry name" value="Ankyrin_rpt-contain_sf"/>
</dbReference>
<evidence type="ECO:0007829" key="8">
    <source>
        <dbReference type="PDB" id="6TD5"/>
    </source>
</evidence>
<dbReference type="InterPro" id="IPR029055">
    <property type="entry name" value="Ntn_hydrolases_N"/>
</dbReference>
<evidence type="ECO:0000256" key="2">
    <source>
        <dbReference type="ARBA" id="ARBA00022490"/>
    </source>
</evidence>
<evidence type="ECO:0000313" key="5">
    <source>
        <dbReference type="EMBL" id="TPP48151.1"/>
    </source>
</evidence>
<sequence length="502" mass="55252">MLLVAYDGSKHSCVASGEDADGRLGDLEAWQAVIKQRITDDQPWFERFTQGTRGQEKMSSQLVADATREHTPEQEYNTVTAEETYSLRLWADDPPALASRNYAPAAVRFTTCPVCEWRADAAEAAWSGYCAAPAEALHVYPEAVHHADGAGNTLLHIACKVKLLFVAVVRCLLCLGELLDNHNGRGVAPSHLTCFHVQDILHANKHALQSSDPRLDRESEFGETAAHLLAFHDAFRAKFGERGGDCGASLQQSRWPLANTAGSGGGVCRQWGVGGAGPTFAPSRRRSRTRRNGFPTMAETAIAFRCQDYVMVAAAGLNAFYYIKITDAEDKITQLDTHQLIACTGENGPRVNFTEYVKCNLMLNRMRQHGRHSSCDSTANFMRNCLASAIRSREGAYQVNCLFAGYDMPVSEDDDGAVGPQLFYLDYLGTLQAVPYGCHGYGACFVTALLDCLWRPDLTQQEGLELMQKCCDEVKRRVVISNSYFFVKAVTKNGVEVITAVH</sequence>
<dbReference type="GO" id="GO:0005737">
    <property type="term" value="C:cytoplasm"/>
    <property type="evidence" value="ECO:0007669"/>
    <property type="project" value="TreeGrafter"/>
</dbReference>
<reference evidence="6" key="1">
    <citation type="submission" date="2019-02" db="EMBL/GenBank/DDBJ databases">
        <title>FDA dAtabase for Regulatory Grade micrObial Sequences (FDA-ARGOS): Supporting development and validation of Infectious Disease Dx tests.</title>
        <authorList>
            <person name="Duncan R."/>
            <person name="Fisher C."/>
            <person name="Tallon L."/>
            <person name="Sadzewicz L."/>
            <person name="Sengamalay N."/>
            <person name="Ott S."/>
            <person name="Godinez A."/>
            <person name="Nagaraj S."/>
            <person name="Vavikolanu K."/>
            <person name="Nadendla S."/>
            <person name="Aluvathingal J."/>
            <person name="Sichtig H."/>
        </authorList>
    </citation>
    <scope>NUCLEOTIDE SEQUENCE [LARGE SCALE GENOMIC DNA]</scope>
    <source>
        <strain evidence="6">FDAARGOS_361</strain>
    </source>
</reference>
<dbReference type="AlphaFoldDB" id="A0A504XH29"/>
<dbReference type="VEuPathDB" id="TriTrypDB:LdBPK_360340.1"/>
<dbReference type="PANTHER" id="PTHR32194">
    <property type="entry name" value="METALLOPROTEASE TLDD"/>
    <property type="match status" value="1"/>
</dbReference>
<dbReference type="InterPro" id="IPR023333">
    <property type="entry name" value="Proteasome_suB-type"/>
</dbReference>
<dbReference type="GO" id="GO:0005634">
    <property type="term" value="C:nucleus"/>
    <property type="evidence" value="ECO:0007669"/>
    <property type="project" value="UniProtKB-SubCell"/>
</dbReference>
<dbReference type="Gene3D" id="1.25.40.20">
    <property type="entry name" value="Ankyrin repeat-containing domain"/>
    <property type="match status" value="1"/>
</dbReference>
<dbReference type="PDB" id="6TCZ">
    <property type="method" value="EM"/>
    <property type="resolution" value="3.40 A"/>
    <property type="chains" value="K/k=297-502"/>
</dbReference>
<dbReference type="CDD" id="cd03758">
    <property type="entry name" value="proteasome_beta_type_2"/>
    <property type="match status" value="1"/>
</dbReference>
<reference evidence="7 8" key="2">
    <citation type="journal article" date="2020" name="J. Med. Chem.">
        <title>Discovery and Characterization of Clinical Candidate LXE408 as a Kinetoplastid-Selective Proteasome Inhibitor for the Treatment of Leishmaniases.</title>
        <authorList>
            <person name="Nagle A."/>
            <person name="Biggart A."/>
            <person name="Be C."/>
            <person name="Srinivas H."/>
            <person name="Hein A."/>
            <person name="Caridha D."/>
            <person name="Sciotti R.J."/>
            <person name="Pybus B."/>
            <person name="Kreishman-Deitrick M."/>
            <person name="Bursulaya B."/>
            <person name="Lai Y.H."/>
            <person name="Gao M.Y."/>
            <person name="Liang F."/>
            <person name="Mathison C.J.N."/>
            <person name="Liu X."/>
            <person name="Yeh V."/>
            <person name="Smith J."/>
            <person name="Lerario I."/>
            <person name="Xie Y."/>
            <person name="Chianelli D."/>
            <person name="Gibney M."/>
            <person name="Berman A."/>
            <person name="Chen Y.L."/>
            <person name="Jiricek J."/>
            <person name="Davis L.C."/>
            <person name="Liu X."/>
            <person name="Ballard J."/>
            <person name="Khare S."/>
            <person name="Eggimann F.K."/>
            <person name="Luneau A."/>
            <person name="Groessl T."/>
            <person name="Shapiro M."/>
            <person name="Richmond W."/>
            <person name="Johnson K."/>
            <person name="Rudewicz P.J."/>
            <person name="Rao S.P.S."/>
            <person name="Thompson C."/>
            <person name="Tuntland T."/>
            <person name="Spraggon G."/>
            <person name="Glynne R.J."/>
            <person name="Supek F."/>
            <person name="Wiesmann C."/>
            <person name="Molteni V."/>
        </authorList>
    </citation>
    <scope>STRUCTURE BY ELECTRON MICROSCOPY (3.20 ANGSTROMS) OF 297-502</scope>
</reference>
<evidence type="ECO:0000313" key="6">
    <source>
        <dbReference type="Proteomes" id="UP000318447"/>
    </source>
</evidence>
<dbReference type="InterPro" id="IPR035206">
    <property type="entry name" value="Proteasome_beta2"/>
</dbReference>
<evidence type="ECO:0000256" key="1">
    <source>
        <dbReference type="ARBA" id="ARBA00004123"/>
    </source>
</evidence>
<evidence type="ECO:0000256" key="3">
    <source>
        <dbReference type="ARBA" id="ARBA00022942"/>
    </source>
</evidence>
<keyword evidence="3 5" id="KW-0647">Proteasome</keyword>
<evidence type="ECO:0007829" key="7">
    <source>
        <dbReference type="PDB" id="6TCZ"/>
    </source>
</evidence>
<accession>A0A504XH29</accession>
<protein>
    <submittedName>
        <fullName evidence="5">Proteasome subunit family protein</fullName>
    </submittedName>
</protein>
<dbReference type="GO" id="GO:0005839">
    <property type="term" value="C:proteasome core complex"/>
    <property type="evidence" value="ECO:0007669"/>
    <property type="project" value="InterPro"/>
</dbReference>
<dbReference type="VEuPathDB" id="TriTrypDB:LdCL_360008400"/>
<dbReference type="EMBL" id="RHLC01000054">
    <property type="protein sequence ID" value="TPP48151.1"/>
    <property type="molecule type" value="Genomic_DNA"/>
</dbReference>
<gene>
    <name evidence="5" type="ORF">CGC21_12505</name>
</gene>
<dbReference type="Pfam" id="PF00227">
    <property type="entry name" value="Proteasome"/>
    <property type="match status" value="1"/>
</dbReference>
<keyword evidence="7 8" id="KW-0002">3D-structure</keyword>
<proteinExistence type="evidence at protein level"/>
<keyword evidence="4" id="KW-0539">Nucleus</keyword>
<evidence type="ECO:0000256" key="4">
    <source>
        <dbReference type="ARBA" id="ARBA00023242"/>
    </source>
</evidence>
<dbReference type="Gene3D" id="3.60.20.10">
    <property type="entry name" value="Glutamine Phosphoribosylpyrophosphate, subunit 1, domain 1"/>
    <property type="match status" value="1"/>
</dbReference>
<dbReference type="Proteomes" id="UP000318447">
    <property type="component" value="Unassembled WGS sequence"/>
</dbReference>
<dbReference type="PDB" id="6TD5">
    <property type="method" value="EM"/>
    <property type="resolution" value="3.20 A"/>
    <property type="chains" value="K/k=297-502"/>
</dbReference>
<dbReference type="FunFam" id="3.60.20.10:FF:000100">
    <property type="entry name" value="Proteasome subunit beta"/>
    <property type="match status" value="1"/>
</dbReference>
<dbReference type="SUPFAM" id="SSF56235">
    <property type="entry name" value="N-terminal nucleophile aminohydrolases (Ntn hydrolases)"/>
    <property type="match status" value="1"/>
</dbReference>
<comment type="subcellular location">
    <subcellularLocation>
        <location evidence="1">Nucleus</location>
    </subcellularLocation>
</comment>